<name>A0ABY6KJG6_9ARAC</name>
<accession>A0ABY6KJG6</accession>
<dbReference type="Pfam" id="PF18701">
    <property type="entry name" value="DUF5641"/>
    <property type="match status" value="1"/>
</dbReference>
<feature type="domain" description="DUF5641" evidence="2">
    <location>
        <begin position="67"/>
        <end position="131"/>
    </location>
</feature>
<dbReference type="InterPro" id="IPR051394">
    <property type="entry name" value="Glutamate_Synthase"/>
</dbReference>
<protein>
    <recommendedName>
        <fullName evidence="5">DUF5641 domain-containing protein</fullName>
    </recommendedName>
</protein>
<dbReference type="Pfam" id="PF01493">
    <property type="entry name" value="GXGXG"/>
    <property type="match status" value="1"/>
</dbReference>
<sequence>MSTILCDVEATINSRLLTYIHEDLDSLISLSPSRFLHESKDILISWTQRNFKIVIGIAKGCERLSEKANDRTPKLSVGDVVIVKVEDKRRLHWPMTRIMELFPGKDGHSRVAKVGTKLGTITHPVQKLYPLDVSSWDLILRSKGDTTIEEEHSEAKRTLCGRVVKPPQRLNLLGLTPFIGQAARKHDPIEQHVVAVGVDVRLIDRCDKFLEGSERYLDLGPLEITNRDRAFGTTLSYHLARKFGDEGLPEGRSIRIRLKGAAGQSLGAFLARGVAVELEGEANDYVGKVGVSMR</sequence>
<dbReference type="InterPro" id="IPR036485">
    <property type="entry name" value="Glu_synth_asu_C_sf"/>
</dbReference>
<gene>
    <name evidence="3" type="ORF">LAZ67_5002603</name>
</gene>
<dbReference type="Gene3D" id="2.160.20.60">
    <property type="entry name" value="Glutamate synthase, alpha subunit, C-terminal domain"/>
    <property type="match status" value="1"/>
</dbReference>
<dbReference type="EMBL" id="CP092867">
    <property type="protein sequence ID" value="UYV67952.1"/>
    <property type="molecule type" value="Genomic_DNA"/>
</dbReference>
<evidence type="ECO:0000313" key="4">
    <source>
        <dbReference type="Proteomes" id="UP001235939"/>
    </source>
</evidence>
<organism evidence="3 4">
    <name type="scientific">Cordylochernes scorpioides</name>
    <dbReference type="NCBI Taxonomy" id="51811"/>
    <lineage>
        <taxon>Eukaryota</taxon>
        <taxon>Metazoa</taxon>
        <taxon>Ecdysozoa</taxon>
        <taxon>Arthropoda</taxon>
        <taxon>Chelicerata</taxon>
        <taxon>Arachnida</taxon>
        <taxon>Pseudoscorpiones</taxon>
        <taxon>Cheliferoidea</taxon>
        <taxon>Chernetidae</taxon>
        <taxon>Cordylochernes</taxon>
    </lineage>
</organism>
<feature type="domain" description="Glutamate synthase alpha subunit C-terminal" evidence="1">
    <location>
        <begin position="223"/>
        <end position="288"/>
    </location>
</feature>
<evidence type="ECO:0000259" key="1">
    <source>
        <dbReference type="Pfam" id="PF01493"/>
    </source>
</evidence>
<evidence type="ECO:0000259" key="2">
    <source>
        <dbReference type="Pfam" id="PF18701"/>
    </source>
</evidence>
<dbReference type="PANTHER" id="PTHR43100:SF1">
    <property type="entry name" value="GLUTAMATE SYNTHASE [NADPH] SMALL CHAIN"/>
    <property type="match status" value="1"/>
</dbReference>
<keyword evidence="4" id="KW-1185">Reference proteome</keyword>
<reference evidence="3 4" key="1">
    <citation type="submission" date="2022-01" db="EMBL/GenBank/DDBJ databases">
        <title>A chromosomal length assembly of Cordylochernes scorpioides.</title>
        <authorList>
            <person name="Zeh D."/>
            <person name="Zeh J."/>
        </authorList>
    </citation>
    <scope>NUCLEOTIDE SEQUENCE [LARGE SCALE GENOMIC DNA]</scope>
    <source>
        <strain evidence="3">IN4F17</strain>
        <tissue evidence="3">Whole Body</tissue>
    </source>
</reference>
<dbReference type="PANTHER" id="PTHR43100">
    <property type="entry name" value="GLUTAMATE SYNTHASE [NADPH] SMALL CHAIN"/>
    <property type="match status" value="1"/>
</dbReference>
<proteinExistence type="predicted"/>
<evidence type="ECO:0008006" key="5">
    <source>
        <dbReference type="Google" id="ProtNLM"/>
    </source>
</evidence>
<dbReference type="SUPFAM" id="SSF69336">
    <property type="entry name" value="Alpha subunit of glutamate synthase, C-terminal domain"/>
    <property type="match status" value="1"/>
</dbReference>
<dbReference type="InterPro" id="IPR040676">
    <property type="entry name" value="DUF5641"/>
</dbReference>
<evidence type="ECO:0000313" key="3">
    <source>
        <dbReference type="EMBL" id="UYV67952.1"/>
    </source>
</evidence>
<dbReference type="InterPro" id="IPR002489">
    <property type="entry name" value="Glu_synth_asu_C"/>
</dbReference>
<dbReference type="Proteomes" id="UP001235939">
    <property type="component" value="Chromosome 05"/>
</dbReference>